<organism evidence="1 2">
    <name type="scientific">Drosophila guanche</name>
    <name type="common">Fruit fly</name>
    <dbReference type="NCBI Taxonomy" id="7266"/>
    <lineage>
        <taxon>Eukaryota</taxon>
        <taxon>Metazoa</taxon>
        <taxon>Ecdysozoa</taxon>
        <taxon>Arthropoda</taxon>
        <taxon>Hexapoda</taxon>
        <taxon>Insecta</taxon>
        <taxon>Pterygota</taxon>
        <taxon>Neoptera</taxon>
        <taxon>Endopterygota</taxon>
        <taxon>Diptera</taxon>
        <taxon>Brachycera</taxon>
        <taxon>Muscomorpha</taxon>
        <taxon>Ephydroidea</taxon>
        <taxon>Drosophilidae</taxon>
        <taxon>Drosophila</taxon>
        <taxon>Sophophora</taxon>
    </lineage>
</organism>
<protein>
    <submittedName>
        <fullName evidence="1">Blast:Protein deadlock</fullName>
    </submittedName>
</protein>
<reference evidence="2" key="1">
    <citation type="submission" date="2018-01" db="EMBL/GenBank/DDBJ databases">
        <authorList>
            <person name="Alioto T."/>
            <person name="Alioto T."/>
        </authorList>
    </citation>
    <scope>NUCLEOTIDE SEQUENCE [LARGE SCALE GENOMIC DNA]</scope>
</reference>
<evidence type="ECO:0000313" key="1">
    <source>
        <dbReference type="EMBL" id="SPP82121.1"/>
    </source>
</evidence>
<gene>
    <name evidence="1" type="ORF">DGUA_6G013935</name>
</gene>
<accession>A0A3B0KAQ0</accession>
<dbReference type="AlphaFoldDB" id="A0A3B0KAQ0"/>
<dbReference type="STRING" id="7266.A0A3B0KAQ0"/>
<dbReference type="Proteomes" id="UP000268350">
    <property type="component" value="Unassembled WGS sequence"/>
</dbReference>
<dbReference type="OrthoDB" id="7869957at2759"/>
<name>A0A3B0KAQ0_DROGU</name>
<evidence type="ECO:0000313" key="2">
    <source>
        <dbReference type="Proteomes" id="UP000268350"/>
    </source>
</evidence>
<sequence length="347" mass="38479">MSERYGLSEYPELEQVIDCIFRESIVSRPYEYAPPPYSESTPGLAHPRHEYIAPLPPPAYSEDEPPNSELPQPIALSTLSSAFFEATDFLAELGVACRSSAAVDTPRMKCARAIVGLFGIKCANNLVDSCTSTSCDHTLRSAAEVVTELMKMVHSQNDFTCISYTLTKTSRPIFEAYFTAYVAVFASAGMGLELLEMLKDCRLFNFNGAASIRPIFTALKSMGMESQATQTMMSNLCEPEEALTFKAATITVLEVLASSNWYDYVSVLVMLTKRYDFVIPTEILKTILYSTFGKRDWKTAAIPLLEIIPSQVAQRADMLGVIQMLEKFQNSPVMMGENEDRSSGQQS</sequence>
<dbReference type="EMBL" id="OUUW01000006">
    <property type="protein sequence ID" value="SPP82121.1"/>
    <property type="molecule type" value="Genomic_DNA"/>
</dbReference>
<dbReference type="OMA" id="CIFRESI"/>
<proteinExistence type="predicted"/>
<keyword evidence="2" id="KW-1185">Reference proteome</keyword>